<evidence type="ECO:0000313" key="2">
    <source>
        <dbReference type="EMBL" id="TXF98713.1"/>
    </source>
</evidence>
<evidence type="ECO:0000313" key="3">
    <source>
        <dbReference type="Proteomes" id="UP000321413"/>
    </source>
</evidence>
<dbReference type="EMBL" id="VPFD01000016">
    <property type="protein sequence ID" value="TXF98713.1"/>
    <property type="molecule type" value="Genomic_DNA"/>
</dbReference>
<comment type="caution">
    <text evidence="2">The sequence shown here is derived from an EMBL/GenBank/DDBJ whole genome shotgun (WGS) entry which is preliminary data.</text>
</comment>
<organism evidence="2 3">
    <name type="scientific">Massilia arenae</name>
    <dbReference type="NCBI Taxonomy" id="2603288"/>
    <lineage>
        <taxon>Bacteria</taxon>
        <taxon>Pseudomonadati</taxon>
        <taxon>Pseudomonadota</taxon>
        <taxon>Betaproteobacteria</taxon>
        <taxon>Burkholderiales</taxon>
        <taxon>Oxalobacteraceae</taxon>
        <taxon>Telluria group</taxon>
        <taxon>Massilia</taxon>
    </lineage>
</organism>
<dbReference type="Proteomes" id="UP000321413">
    <property type="component" value="Unassembled WGS sequence"/>
</dbReference>
<reference evidence="2 3" key="1">
    <citation type="submission" date="2019-08" db="EMBL/GenBank/DDBJ databases">
        <title>Massilia golmudensis sp. nov., isolated from sand in the Qinghai-Tibetan Plateau.</title>
        <authorList>
            <person name="Zhang B."/>
        </authorList>
    </citation>
    <scope>NUCLEOTIDE SEQUENCE [LARGE SCALE GENOMIC DNA]</scope>
    <source>
        <strain evidence="2 3">GEM5</strain>
    </source>
</reference>
<keyword evidence="1" id="KW-1133">Transmembrane helix</keyword>
<feature type="transmembrane region" description="Helical" evidence="1">
    <location>
        <begin position="12"/>
        <end position="28"/>
    </location>
</feature>
<keyword evidence="3" id="KW-1185">Reference proteome</keyword>
<protein>
    <submittedName>
        <fullName evidence="2">Uncharacterized protein</fullName>
    </submittedName>
</protein>
<evidence type="ECO:0000256" key="1">
    <source>
        <dbReference type="SAM" id="Phobius"/>
    </source>
</evidence>
<name>A0A5C7FV62_9BURK</name>
<keyword evidence="1" id="KW-0812">Transmembrane</keyword>
<sequence length="69" mass="7871">MIFKTSFKDRSLLLLTGLVAAGAAWAFWRYLGENGFVVLAAIAMVTLWLDNRRLRRQLRDKPPSGPEQH</sequence>
<keyword evidence="1" id="KW-0472">Membrane</keyword>
<gene>
    <name evidence="2" type="ORF">FVD38_15590</name>
</gene>
<proteinExistence type="predicted"/>
<feature type="transmembrane region" description="Helical" evidence="1">
    <location>
        <begin position="34"/>
        <end position="51"/>
    </location>
</feature>
<accession>A0A5C7FV62</accession>
<dbReference type="AlphaFoldDB" id="A0A5C7FV62"/>
<dbReference type="RefSeq" id="WP_147935661.1">
    <property type="nucleotide sequence ID" value="NZ_VPFD01000016.1"/>
</dbReference>